<proteinExistence type="predicted"/>
<dbReference type="Proteomes" id="UP000269669">
    <property type="component" value="Unassembled WGS sequence"/>
</dbReference>
<evidence type="ECO:0000313" key="1">
    <source>
        <dbReference type="EMBL" id="RSL19121.1"/>
    </source>
</evidence>
<reference evidence="1 2" key="1">
    <citation type="submission" date="2018-12" db="EMBL/GenBank/DDBJ databases">
        <title>Sequencing of bacterial isolates from soil warming experiment in Harvard Forest, Massachusetts, USA.</title>
        <authorList>
            <person name="Deangelis K."/>
        </authorList>
    </citation>
    <scope>NUCLEOTIDE SEQUENCE [LARGE SCALE GENOMIC DNA]</scope>
    <source>
        <strain evidence="1 2">EB153</strain>
    </source>
</reference>
<dbReference type="RefSeq" id="WP_125487394.1">
    <property type="nucleotide sequence ID" value="NZ_RSDW01000001.1"/>
</dbReference>
<keyword evidence="2" id="KW-1185">Reference proteome</keyword>
<protein>
    <submittedName>
        <fullName evidence="1">Uncharacterized protein</fullName>
    </submittedName>
</protein>
<dbReference type="AlphaFoldDB" id="A0A3R9PD92"/>
<accession>A0A3R9PD92</accession>
<gene>
    <name evidence="1" type="ORF">EDE15_4755</name>
</gene>
<evidence type="ECO:0000313" key="2">
    <source>
        <dbReference type="Proteomes" id="UP000269669"/>
    </source>
</evidence>
<dbReference type="EMBL" id="RSDW01000001">
    <property type="protein sequence ID" value="RSL19121.1"/>
    <property type="molecule type" value="Genomic_DNA"/>
</dbReference>
<organism evidence="1 2">
    <name type="scientific">Edaphobacter aggregans</name>
    <dbReference type="NCBI Taxonomy" id="570835"/>
    <lineage>
        <taxon>Bacteria</taxon>
        <taxon>Pseudomonadati</taxon>
        <taxon>Acidobacteriota</taxon>
        <taxon>Terriglobia</taxon>
        <taxon>Terriglobales</taxon>
        <taxon>Acidobacteriaceae</taxon>
        <taxon>Edaphobacter</taxon>
    </lineage>
</organism>
<comment type="caution">
    <text evidence="1">The sequence shown here is derived from an EMBL/GenBank/DDBJ whole genome shotgun (WGS) entry which is preliminary data.</text>
</comment>
<name>A0A3R9PD92_9BACT</name>
<sequence>MDIMLIFHPPKSKAKVAFSRQLKESQLGLVPSIGDEVVVRGQRWKTTRKAFNFDPKAGATIEFTTELVE</sequence>